<accession>A0A8S5S6Y1</accession>
<evidence type="ECO:0000313" key="1">
    <source>
        <dbReference type="EMBL" id="DAF46804.1"/>
    </source>
</evidence>
<name>A0A8S5S6Y1_9CAUD</name>
<proteinExistence type="predicted"/>
<sequence length="55" mass="6757">MIEISRRPITRFSQRVSFLLELIRLLPKQALRRLVMHHHRERSFYADFAKTILHQ</sequence>
<organism evidence="1">
    <name type="scientific">Siphoviridae sp. ctj0M16</name>
    <dbReference type="NCBI Taxonomy" id="2827918"/>
    <lineage>
        <taxon>Viruses</taxon>
        <taxon>Duplodnaviria</taxon>
        <taxon>Heunggongvirae</taxon>
        <taxon>Uroviricota</taxon>
        <taxon>Caudoviricetes</taxon>
    </lineage>
</organism>
<dbReference type="EMBL" id="BK032544">
    <property type="protein sequence ID" value="DAF46804.1"/>
    <property type="molecule type" value="Genomic_DNA"/>
</dbReference>
<protein>
    <submittedName>
        <fullName evidence="1">Uncharacterized protein</fullName>
    </submittedName>
</protein>
<reference evidence="1" key="1">
    <citation type="journal article" date="2021" name="Proc. Natl. Acad. Sci. U.S.A.">
        <title>A Catalog of Tens of Thousands of Viruses from Human Metagenomes Reveals Hidden Associations with Chronic Diseases.</title>
        <authorList>
            <person name="Tisza M.J."/>
            <person name="Buck C.B."/>
        </authorList>
    </citation>
    <scope>NUCLEOTIDE SEQUENCE</scope>
    <source>
        <strain evidence="1">Ctj0M16</strain>
    </source>
</reference>